<dbReference type="SUPFAM" id="SSF161098">
    <property type="entry name" value="MetI-like"/>
    <property type="match status" value="1"/>
</dbReference>
<evidence type="ECO:0000313" key="11">
    <source>
        <dbReference type="EMBL" id="MDQ0467239.1"/>
    </source>
</evidence>
<dbReference type="PANTHER" id="PTHR30614:SF10">
    <property type="entry name" value="ARGININE ABC TRANSPORTER PERMEASE PROTEIN ARTM"/>
    <property type="match status" value="1"/>
</dbReference>
<dbReference type="EMBL" id="JAUSVX010000001">
    <property type="protein sequence ID" value="MDQ0467239.1"/>
    <property type="molecule type" value="Genomic_DNA"/>
</dbReference>
<feature type="transmembrane region" description="Helical" evidence="9">
    <location>
        <begin position="20"/>
        <end position="43"/>
    </location>
</feature>
<evidence type="ECO:0000256" key="8">
    <source>
        <dbReference type="ARBA" id="ARBA00023136"/>
    </source>
</evidence>
<keyword evidence="3 9" id="KW-0813">Transport</keyword>
<evidence type="ECO:0000256" key="7">
    <source>
        <dbReference type="ARBA" id="ARBA00022989"/>
    </source>
</evidence>
<accession>A0ABU0IZ04</accession>
<keyword evidence="7 9" id="KW-1133">Transmembrane helix</keyword>
<evidence type="ECO:0000256" key="6">
    <source>
        <dbReference type="ARBA" id="ARBA00022692"/>
    </source>
</evidence>
<comment type="similarity">
    <text evidence="2">Belongs to the binding-protein-dependent transport system permease family. HisMQ subfamily.</text>
</comment>
<proteinExistence type="inferred from homology"/>
<feature type="domain" description="ABC transmembrane type-1" evidence="10">
    <location>
        <begin position="13"/>
        <end position="214"/>
    </location>
</feature>
<evidence type="ECO:0000256" key="4">
    <source>
        <dbReference type="ARBA" id="ARBA00022475"/>
    </source>
</evidence>
<dbReference type="InterPro" id="IPR035906">
    <property type="entry name" value="MetI-like_sf"/>
</dbReference>
<evidence type="ECO:0000256" key="5">
    <source>
        <dbReference type="ARBA" id="ARBA00022519"/>
    </source>
</evidence>
<evidence type="ECO:0000256" key="9">
    <source>
        <dbReference type="RuleBase" id="RU363032"/>
    </source>
</evidence>
<evidence type="ECO:0000256" key="1">
    <source>
        <dbReference type="ARBA" id="ARBA00004429"/>
    </source>
</evidence>
<evidence type="ECO:0000256" key="2">
    <source>
        <dbReference type="ARBA" id="ARBA00010072"/>
    </source>
</evidence>
<feature type="transmembrane region" description="Helical" evidence="9">
    <location>
        <begin position="193"/>
        <end position="215"/>
    </location>
</feature>
<dbReference type="Pfam" id="PF00528">
    <property type="entry name" value="BPD_transp_1"/>
    <property type="match status" value="1"/>
</dbReference>
<keyword evidence="5" id="KW-0997">Cell inner membrane</keyword>
<dbReference type="PANTHER" id="PTHR30614">
    <property type="entry name" value="MEMBRANE COMPONENT OF AMINO ACID ABC TRANSPORTER"/>
    <property type="match status" value="1"/>
</dbReference>
<evidence type="ECO:0000256" key="3">
    <source>
        <dbReference type="ARBA" id="ARBA00022448"/>
    </source>
</evidence>
<dbReference type="NCBIfam" id="TIGR01726">
    <property type="entry name" value="HEQRo_perm_3TM"/>
    <property type="match status" value="1"/>
</dbReference>
<keyword evidence="12" id="KW-1185">Reference proteome</keyword>
<dbReference type="InterPro" id="IPR000515">
    <property type="entry name" value="MetI-like"/>
</dbReference>
<feature type="transmembrane region" description="Helical" evidence="9">
    <location>
        <begin position="55"/>
        <end position="75"/>
    </location>
</feature>
<dbReference type="CDD" id="cd06261">
    <property type="entry name" value="TM_PBP2"/>
    <property type="match status" value="1"/>
</dbReference>
<comment type="subcellular location">
    <subcellularLocation>
        <location evidence="1">Cell inner membrane</location>
        <topology evidence="1">Multi-pass membrane protein</topology>
    </subcellularLocation>
    <subcellularLocation>
        <location evidence="9">Cell membrane</location>
        <topology evidence="9">Multi-pass membrane protein</topology>
    </subcellularLocation>
</comment>
<protein>
    <submittedName>
        <fullName evidence="11">Octopine/nopaline transport system permease protein</fullName>
    </submittedName>
</protein>
<gene>
    <name evidence="11" type="ORF">QO011_000234</name>
</gene>
<dbReference type="Proteomes" id="UP001242480">
    <property type="component" value="Unassembled WGS sequence"/>
</dbReference>
<sequence length="240" mass="26348">MDTGFLLDTMGQLLAVLPVTLGLFVLSISAGGLLALGITWMRVSGHPVLDRLARGYIYIFRGSPLLIQMFLVYYGLGQFAFVRQSVLWPLLREPFFCATLSLALCTAAYTAEIFRGGLLAVPGQQIEAARACGMSGLLLLRRIIAPIALRQALPAYSTELVLMVKSTSLASLVTVWEVTGIAQKVIHSTYRTFEVFFCAALLYLVLNLVIVRLLGLVEHRLSPHLRAMPERARPRPGMVG</sequence>
<comment type="caution">
    <text evidence="11">The sequence shown here is derived from an EMBL/GenBank/DDBJ whole genome shotgun (WGS) entry which is preliminary data.</text>
</comment>
<dbReference type="RefSeq" id="WP_307266610.1">
    <property type="nucleotide sequence ID" value="NZ_JAUSVX010000001.1"/>
</dbReference>
<evidence type="ECO:0000313" key="12">
    <source>
        <dbReference type="Proteomes" id="UP001242480"/>
    </source>
</evidence>
<dbReference type="InterPro" id="IPR010065">
    <property type="entry name" value="AA_ABC_transptr_permease_3TM"/>
</dbReference>
<name>A0ABU0IZ04_9HYPH</name>
<reference evidence="11 12" key="1">
    <citation type="submission" date="2023-07" db="EMBL/GenBank/DDBJ databases">
        <title>Genomic Encyclopedia of Type Strains, Phase IV (KMG-IV): sequencing the most valuable type-strain genomes for metagenomic binning, comparative biology and taxonomic classification.</title>
        <authorList>
            <person name="Goeker M."/>
        </authorList>
    </citation>
    <scope>NUCLEOTIDE SEQUENCE [LARGE SCALE GENOMIC DNA]</scope>
    <source>
        <strain evidence="11 12">DSM 19619</strain>
    </source>
</reference>
<dbReference type="PROSITE" id="PS50928">
    <property type="entry name" value="ABC_TM1"/>
    <property type="match status" value="1"/>
</dbReference>
<keyword evidence="8 9" id="KW-0472">Membrane</keyword>
<keyword evidence="4" id="KW-1003">Cell membrane</keyword>
<keyword evidence="6 9" id="KW-0812">Transmembrane</keyword>
<organism evidence="11 12">
    <name type="scientific">Labrys wisconsinensis</name>
    <dbReference type="NCBI Taxonomy" id="425677"/>
    <lineage>
        <taxon>Bacteria</taxon>
        <taxon>Pseudomonadati</taxon>
        <taxon>Pseudomonadota</taxon>
        <taxon>Alphaproteobacteria</taxon>
        <taxon>Hyphomicrobiales</taxon>
        <taxon>Xanthobacteraceae</taxon>
        <taxon>Labrys</taxon>
    </lineage>
</organism>
<evidence type="ECO:0000259" key="10">
    <source>
        <dbReference type="PROSITE" id="PS50928"/>
    </source>
</evidence>
<dbReference type="Gene3D" id="1.10.3720.10">
    <property type="entry name" value="MetI-like"/>
    <property type="match status" value="1"/>
</dbReference>
<dbReference type="InterPro" id="IPR043429">
    <property type="entry name" value="ArtM/GltK/GlnP/TcyL/YhdX-like"/>
</dbReference>